<dbReference type="HOGENOM" id="CLU_3058664_0_0_10"/>
<proteinExistence type="predicted"/>
<evidence type="ECO:0000313" key="2">
    <source>
        <dbReference type="Proteomes" id="UP000003452"/>
    </source>
</evidence>
<organism evidence="1 2">
    <name type="scientific">Phocaeicola plebeius (strain DSM 17135 / JCM 12973 / CCUG 54634 / M2)</name>
    <name type="common">Bacteroides plebeius</name>
    <dbReference type="NCBI Taxonomy" id="484018"/>
    <lineage>
        <taxon>Bacteria</taxon>
        <taxon>Pseudomonadati</taxon>
        <taxon>Bacteroidota</taxon>
        <taxon>Bacteroidia</taxon>
        <taxon>Bacteroidales</taxon>
        <taxon>Bacteroidaceae</taxon>
        <taxon>Phocaeicola</taxon>
    </lineage>
</organism>
<comment type="caution">
    <text evidence="1">The sequence shown here is derived from an EMBL/GenBank/DDBJ whole genome shotgun (WGS) entry which is preliminary data.</text>
</comment>
<reference evidence="1 2" key="1">
    <citation type="submission" date="2008-08" db="EMBL/GenBank/DDBJ databases">
        <title>Draft genome sequence of Bacteroides plebeius (DSM 17135).</title>
        <authorList>
            <person name="Sudarsanam P."/>
            <person name="Ley R."/>
            <person name="Guruge J."/>
            <person name="Turnbaugh P.J."/>
            <person name="Mahowald M."/>
            <person name="Liep D."/>
            <person name="Gordon J."/>
        </authorList>
    </citation>
    <scope>NUCLEOTIDE SEQUENCE [LARGE SCALE GENOMIC DNA]</scope>
    <source>
        <strain evidence="2">DSM 17135 / JCM 12973 / M2</strain>
    </source>
</reference>
<sequence>MKRICKKAAYPLHCFIETTEKHSFYVEKHLKKRTSNRFKCYFYTIDKNINNFI</sequence>
<dbReference type="Proteomes" id="UP000003452">
    <property type="component" value="Unassembled WGS sequence"/>
</dbReference>
<protein>
    <submittedName>
        <fullName evidence="1">Uncharacterized protein</fullName>
    </submittedName>
</protein>
<gene>
    <name evidence="1" type="ORF">BACPLE_02215</name>
</gene>
<accession>B5CZP9</accession>
<dbReference type="AlphaFoldDB" id="B5CZP9"/>
<dbReference type="EMBL" id="ABQC02000019">
    <property type="protein sequence ID" value="EDY95930.1"/>
    <property type="molecule type" value="Genomic_DNA"/>
</dbReference>
<evidence type="ECO:0000313" key="1">
    <source>
        <dbReference type="EMBL" id="EDY95930.1"/>
    </source>
</evidence>
<name>B5CZP9_PHOPM</name>
<reference evidence="1 2" key="2">
    <citation type="submission" date="2008-08" db="EMBL/GenBank/DDBJ databases">
        <authorList>
            <person name="Fulton L."/>
            <person name="Clifton S."/>
            <person name="Fulton B."/>
            <person name="Xu J."/>
            <person name="Minx P."/>
            <person name="Pepin K.H."/>
            <person name="Johnson M."/>
            <person name="Thiruvilangam P."/>
            <person name="Bhonagiri V."/>
            <person name="Nash W.E."/>
            <person name="Mardis E.R."/>
            <person name="Wilson R.K."/>
        </authorList>
    </citation>
    <scope>NUCLEOTIDE SEQUENCE [LARGE SCALE GENOMIC DNA]</scope>
    <source>
        <strain evidence="2">DSM 17135 / JCM 12973 / M2</strain>
    </source>
</reference>